<comment type="caution">
    <text evidence="1">The sequence shown here is derived from an EMBL/GenBank/DDBJ whole genome shotgun (WGS) entry which is preliminary data.</text>
</comment>
<name>A0A1C2EF32_9HYPH</name>
<protein>
    <submittedName>
        <fullName evidence="1">Uncharacterized protein</fullName>
    </submittedName>
</protein>
<proteinExistence type="predicted"/>
<gene>
    <name evidence="1" type="ORF">QV13_00205</name>
</gene>
<evidence type="ECO:0000313" key="2">
    <source>
        <dbReference type="Proteomes" id="UP000094412"/>
    </source>
</evidence>
<dbReference type="Proteomes" id="UP000094412">
    <property type="component" value="Unassembled WGS sequence"/>
</dbReference>
<organism evidence="1 2">
    <name type="scientific">Mesorhizobium hungaricum</name>
    <dbReference type="NCBI Taxonomy" id="1566387"/>
    <lineage>
        <taxon>Bacteria</taxon>
        <taxon>Pseudomonadati</taxon>
        <taxon>Pseudomonadota</taxon>
        <taxon>Alphaproteobacteria</taxon>
        <taxon>Hyphomicrobiales</taxon>
        <taxon>Phyllobacteriaceae</taxon>
        <taxon>Mesorhizobium</taxon>
    </lineage>
</organism>
<reference evidence="1 2" key="1">
    <citation type="submission" date="2016-08" db="EMBL/GenBank/DDBJ databases">
        <title>Whole genome sequence of Mesorhizobium sp. strain UASWS1009 isolated from industrial sewage.</title>
        <authorList>
            <person name="Crovadore J."/>
            <person name="Calmin G."/>
            <person name="Chablais R."/>
            <person name="Cochard B."/>
            <person name="Lefort F."/>
        </authorList>
    </citation>
    <scope>NUCLEOTIDE SEQUENCE [LARGE SCALE GENOMIC DNA]</scope>
    <source>
        <strain evidence="1 2">UASWS1009</strain>
    </source>
</reference>
<keyword evidence="2" id="KW-1185">Reference proteome</keyword>
<dbReference type="OrthoDB" id="8096449at2"/>
<dbReference type="EMBL" id="MDEO01000015">
    <property type="protein sequence ID" value="OCX25570.1"/>
    <property type="molecule type" value="Genomic_DNA"/>
</dbReference>
<dbReference type="RefSeq" id="WP_024925872.1">
    <property type="nucleotide sequence ID" value="NZ_MDEO01000015.1"/>
</dbReference>
<evidence type="ECO:0000313" key="1">
    <source>
        <dbReference type="EMBL" id="OCX25570.1"/>
    </source>
</evidence>
<sequence>MIPTKKAPPFVPTEIHIGTIEDERGPLGILSIKTTTGLLEIALDCEAADAIVDAIGEIRPKLPEISN</sequence>
<dbReference type="AlphaFoldDB" id="A0A1C2EF32"/>
<accession>A0A1C2EF32</accession>